<dbReference type="Gene3D" id="3.30.310.50">
    <property type="entry name" value="Alpha-D-phosphohexomutase, C-terminal domain"/>
    <property type="match status" value="1"/>
</dbReference>
<proteinExistence type="predicted"/>
<protein>
    <recommendedName>
        <fullName evidence="3">DUF2218 domain-containing protein</fullName>
    </recommendedName>
</protein>
<dbReference type="Proteomes" id="UP000035352">
    <property type="component" value="Chromosome"/>
</dbReference>
<accession>A0A0G3BJU8</accession>
<name>A0A0G3BJU8_9BURK</name>
<evidence type="ECO:0000313" key="1">
    <source>
        <dbReference type="EMBL" id="AKJ29744.1"/>
    </source>
</evidence>
<dbReference type="InterPro" id="IPR014543">
    <property type="entry name" value="UCP028291"/>
</dbReference>
<evidence type="ECO:0000313" key="2">
    <source>
        <dbReference type="Proteomes" id="UP000035352"/>
    </source>
</evidence>
<dbReference type="Pfam" id="PF09981">
    <property type="entry name" value="DUF2218"/>
    <property type="match status" value="1"/>
</dbReference>
<dbReference type="EMBL" id="CP011371">
    <property type="protein sequence ID" value="AKJ29744.1"/>
    <property type="molecule type" value="Genomic_DNA"/>
</dbReference>
<keyword evidence="2" id="KW-1185">Reference proteome</keyword>
<dbReference type="KEGG" id="pbh:AAW51_3053"/>
<organism evidence="1 2">
    <name type="scientific">Caldimonas brevitalea</name>
    <dbReference type="NCBI Taxonomy" id="413882"/>
    <lineage>
        <taxon>Bacteria</taxon>
        <taxon>Pseudomonadati</taxon>
        <taxon>Pseudomonadota</taxon>
        <taxon>Betaproteobacteria</taxon>
        <taxon>Burkholderiales</taxon>
        <taxon>Sphaerotilaceae</taxon>
        <taxon>Caldimonas</taxon>
    </lineage>
</organism>
<dbReference type="OrthoDB" id="9806511at2"/>
<sequence>MKQRKGRVATPDASRWLTRLCLHFSRKIDVTHDAHQGLAHFPWGRCRLHVDGACLCFDCDADDEEGLTQVVYVIDAHVKLFSRKQPLQVEWDTVQSA</sequence>
<dbReference type="AlphaFoldDB" id="A0A0G3BJU8"/>
<gene>
    <name evidence="1" type="ORF">AAW51_3053</name>
</gene>
<dbReference type="RefSeq" id="WP_047195286.1">
    <property type="nucleotide sequence ID" value="NZ_CP011371.1"/>
</dbReference>
<evidence type="ECO:0008006" key="3">
    <source>
        <dbReference type="Google" id="ProtNLM"/>
    </source>
</evidence>
<dbReference type="STRING" id="413882.AAW51_3053"/>
<reference evidence="1 2" key="1">
    <citation type="submission" date="2015-05" db="EMBL/GenBank/DDBJ databases">
        <authorList>
            <person name="Tang B."/>
            <person name="Yu Y."/>
        </authorList>
    </citation>
    <scope>NUCLEOTIDE SEQUENCE [LARGE SCALE GENOMIC DNA]</scope>
    <source>
        <strain evidence="1 2">DSM 7029</strain>
    </source>
</reference>